<keyword evidence="3" id="KW-1185">Reference proteome</keyword>
<gene>
    <name evidence="2" type="ORF">K6K41_08135</name>
</gene>
<sequence length="367" mass="38697">MSEPEGAAGPTVWLLTDDRPGNRSQAIGAARALGRPFEEKRLAFNEKAKRATPRLGATLETLDDVSQASIAPPWPDLVMGAGRRVAPIARYVKERSGGRAKVVLVGRRAPGGFADLTIRCSYFRQAPDPTLLELSLPPTKIDAAALAAAATGPDPLDGLPHPRAVALVGGPTGRHLFSDAFAGRMAQELAAAATAAGASLAMVTSRRTPPSAIAEMRRNAPTADIREWRPGGGPDPVAALLAFADLLVVTGESESMLAEAAAAGKPLTIVPLREKPAGWKQRLRDRIAAAAQGSGPVARVCARAMRDGWVSPRRSLADLHAVIVSRGWGRVFDGRLNLDPPAPREEDSLVRERTEALFATPVSEKAA</sequence>
<dbReference type="AlphaFoldDB" id="A0A9E6RCP0"/>
<evidence type="ECO:0000313" key="3">
    <source>
        <dbReference type="Proteomes" id="UP000825701"/>
    </source>
</evidence>
<reference evidence="2" key="1">
    <citation type="submission" date="2021-08" db="EMBL/GenBank/DDBJ databases">
        <authorList>
            <person name="Zhang H."/>
            <person name="Xu M."/>
            <person name="Yu Z."/>
            <person name="Yang L."/>
            <person name="Cai Y."/>
        </authorList>
    </citation>
    <scope>NUCLEOTIDE SEQUENCE</scope>
    <source>
        <strain evidence="2">CHL1</strain>
    </source>
</reference>
<organism evidence="2 3">
    <name type="scientific">Chenggangzhangella methanolivorans</name>
    <dbReference type="NCBI Taxonomy" id="1437009"/>
    <lineage>
        <taxon>Bacteria</taxon>
        <taxon>Pseudomonadati</taxon>
        <taxon>Pseudomonadota</taxon>
        <taxon>Alphaproteobacteria</taxon>
        <taxon>Hyphomicrobiales</taxon>
        <taxon>Methylopilaceae</taxon>
        <taxon>Chenggangzhangella</taxon>
    </lineage>
</organism>
<proteinExistence type="predicted"/>
<dbReference type="Proteomes" id="UP000825701">
    <property type="component" value="Chromosome"/>
</dbReference>
<dbReference type="RefSeq" id="WP_261404678.1">
    <property type="nucleotide sequence ID" value="NZ_CP081869.1"/>
</dbReference>
<name>A0A9E6RCP0_9HYPH</name>
<feature type="region of interest" description="Disordered" evidence="1">
    <location>
        <begin position="1"/>
        <end position="20"/>
    </location>
</feature>
<evidence type="ECO:0000256" key="1">
    <source>
        <dbReference type="SAM" id="MobiDB-lite"/>
    </source>
</evidence>
<protein>
    <submittedName>
        <fullName evidence="2">Mitochondrial fission ELM1 family protein</fullName>
    </submittedName>
</protein>
<dbReference type="KEGG" id="cmet:K6K41_08135"/>
<dbReference type="InterPro" id="IPR009367">
    <property type="entry name" value="Elm1-like"/>
</dbReference>
<evidence type="ECO:0000313" key="2">
    <source>
        <dbReference type="EMBL" id="QZO01410.1"/>
    </source>
</evidence>
<dbReference type="EMBL" id="CP081869">
    <property type="protein sequence ID" value="QZO01410.1"/>
    <property type="molecule type" value="Genomic_DNA"/>
</dbReference>
<accession>A0A9E6RCP0</accession>
<dbReference type="Pfam" id="PF06258">
    <property type="entry name" value="Mito_fiss_Elm1"/>
    <property type="match status" value="1"/>
</dbReference>